<dbReference type="InParanoid" id="A0A2P5CIC5"/>
<reference evidence="2" key="1">
    <citation type="submission" date="2016-06" db="EMBL/GenBank/DDBJ databases">
        <title>Parallel loss of symbiosis genes in relatives of nitrogen-fixing non-legume Parasponia.</title>
        <authorList>
            <person name="Van Velzen R."/>
            <person name="Holmer R."/>
            <person name="Bu F."/>
            <person name="Rutten L."/>
            <person name="Van Zeijl A."/>
            <person name="Liu W."/>
            <person name="Santuari L."/>
            <person name="Cao Q."/>
            <person name="Sharma T."/>
            <person name="Shen D."/>
            <person name="Roswanjaya Y."/>
            <person name="Wardhani T."/>
            <person name="Kalhor M.S."/>
            <person name="Jansen J."/>
            <person name="Van den Hoogen J."/>
            <person name="Gungor B."/>
            <person name="Hartog M."/>
            <person name="Hontelez J."/>
            <person name="Verver J."/>
            <person name="Yang W.-C."/>
            <person name="Schijlen E."/>
            <person name="Repin R."/>
            <person name="Schilthuizen M."/>
            <person name="Schranz E."/>
            <person name="Heidstra R."/>
            <person name="Miyata K."/>
            <person name="Fedorova E."/>
            <person name="Kohlen W."/>
            <person name="Bisseling T."/>
            <person name="Smit S."/>
            <person name="Geurts R."/>
        </authorList>
    </citation>
    <scope>NUCLEOTIDE SEQUENCE [LARGE SCALE GENOMIC DNA]</scope>
    <source>
        <strain evidence="2">cv. RG33-2</strain>
    </source>
</reference>
<keyword evidence="2" id="KW-1185">Reference proteome</keyword>
<dbReference type="EMBL" id="JXTC01000361">
    <property type="protein sequence ID" value="PON60797.1"/>
    <property type="molecule type" value="Genomic_DNA"/>
</dbReference>
<accession>A0A2P5CIC5</accession>
<name>A0A2P5CIC5_TREOI</name>
<dbReference type="Proteomes" id="UP000237000">
    <property type="component" value="Unassembled WGS sequence"/>
</dbReference>
<organism evidence="1 2">
    <name type="scientific">Trema orientale</name>
    <name type="common">Charcoal tree</name>
    <name type="synonym">Celtis orientalis</name>
    <dbReference type="NCBI Taxonomy" id="63057"/>
    <lineage>
        <taxon>Eukaryota</taxon>
        <taxon>Viridiplantae</taxon>
        <taxon>Streptophyta</taxon>
        <taxon>Embryophyta</taxon>
        <taxon>Tracheophyta</taxon>
        <taxon>Spermatophyta</taxon>
        <taxon>Magnoliopsida</taxon>
        <taxon>eudicotyledons</taxon>
        <taxon>Gunneridae</taxon>
        <taxon>Pentapetalae</taxon>
        <taxon>rosids</taxon>
        <taxon>fabids</taxon>
        <taxon>Rosales</taxon>
        <taxon>Cannabaceae</taxon>
        <taxon>Trema</taxon>
    </lineage>
</organism>
<protein>
    <submittedName>
        <fullName evidence="1">Uncharacterized protein</fullName>
    </submittedName>
</protein>
<evidence type="ECO:0000313" key="1">
    <source>
        <dbReference type="EMBL" id="PON60797.1"/>
    </source>
</evidence>
<dbReference type="AlphaFoldDB" id="A0A2P5CIC5"/>
<evidence type="ECO:0000313" key="2">
    <source>
        <dbReference type="Proteomes" id="UP000237000"/>
    </source>
</evidence>
<comment type="caution">
    <text evidence="1">The sequence shown here is derived from an EMBL/GenBank/DDBJ whole genome shotgun (WGS) entry which is preliminary data.</text>
</comment>
<proteinExistence type="predicted"/>
<gene>
    <name evidence="1" type="ORF">TorRG33x02_283700</name>
</gene>
<sequence length="101" mass="12263">MVRELFLATSPIEVNFTFQQINAPFRAELTLICHSGLLPKWQKLNRNVEKRERENERKNWEIATYLPPIKWCFGIRKFTFISYKRLRDRAKIHTILERETQ</sequence>